<keyword evidence="3" id="KW-1185">Reference proteome</keyword>
<evidence type="ECO:0000313" key="2">
    <source>
        <dbReference type="EMBL" id="CAG8750917.1"/>
    </source>
</evidence>
<feature type="non-terminal residue" evidence="2">
    <location>
        <position position="1"/>
    </location>
</feature>
<dbReference type="Proteomes" id="UP000789405">
    <property type="component" value="Unassembled WGS sequence"/>
</dbReference>
<comment type="caution">
    <text evidence="2">The sequence shown here is derived from an EMBL/GenBank/DDBJ whole genome shotgun (WGS) entry which is preliminary data.</text>
</comment>
<protein>
    <submittedName>
        <fullName evidence="2">21513_t:CDS:1</fullName>
    </submittedName>
</protein>
<feature type="region of interest" description="Disordered" evidence="1">
    <location>
        <begin position="1"/>
        <end position="27"/>
    </location>
</feature>
<name>A0A9N9NM72_9GLOM</name>
<feature type="compositionally biased region" description="Acidic residues" evidence="1">
    <location>
        <begin position="8"/>
        <end position="25"/>
    </location>
</feature>
<sequence length="78" mass="9147">YEFPKDDEFPEDNEFPENGEFPENDEFFKDNKFSKNNKLSKDNSSFYYKTNNLSISSSSRAVFAVHVDNQPPITKKKN</sequence>
<accession>A0A9N9NM72</accession>
<reference evidence="2" key="1">
    <citation type="submission" date="2021-06" db="EMBL/GenBank/DDBJ databases">
        <authorList>
            <person name="Kallberg Y."/>
            <person name="Tangrot J."/>
            <person name="Rosling A."/>
        </authorList>
    </citation>
    <scope>NUCLEOTIDE SEQUENCE</scope>
    <source>
        <strain evidence="2">MA453B</strain>
    </source>
</reference>
<organism evidence="2 3">
    <name type="scientific">Dentiscutata erythropus</name>
    <dbReference type="NCBI Taxonomy" id="1348616"/>
    <lineage>
        <taxon>Eukaryota</taxon>
        <taxon>Fungi</taxon>
        <taxon>Fungi incertae sedis</taxon>
        <taxon>Mucoromycota</taxon>
        <taxon>Glomeromycotina</taxon>
        <taxon>Glomeromycetes</taxon>
        <taxon>Diversisporales</taxon>
        <taxon>Gigasporaceae</taxon>
        <taxon>Dentiscutata</taxon>
    </lineage>
</organism>
<dbReference type="AlphaFoldDB" id="A0A9N9NM72"/>
<gene>
    <name evidence="2" type="ORF">DERYTH_LOCUS16894</name>
</gene>
<proteinExistence type="predicted"/>
<evidence type="ECO:0000256" key="1">
    <source>
        <dbReference type="SAM" id="MobiDB-lite"/>
    </source>
</evidence>
<dbReference type="EMBL" id="CAJVPY010015277">
    <property type="protein sequence ID" value="CAG8750917.1"/>
    <property type="molecule type" value="Genomic_DNA"/>
</dbReference>
<evidence type="ECO:0000313" key="3">
    <source>
        <dbReference type="Proteomes" id="UP000789405"/>
    </source>
</evidence>